<comment type="caution">
    <text evidence="7">The sequence shown here is derived from an EMBL/GenBank/DDBJ whole genome shotgun (WGS) entry which is preliminary data.</text>
</comment>
<keyword evidence="8" id="KW-1185">Reference proteome</keyword>
<organism evidence="7 8">
    <name type="scientific">Metabacillus indicus</name>
    <name type="common">Bacillus indicus</name>
    <dbReference type="NCBI Taxonomy" id="246786"/>
    <lineage>
        <taxon>Bacteria</taxon>
        <taxon>Bacillati</taxon>
        <taxon>Bacillota</taxon>
        <taxon>Bacilli</taxon>
        <taxon>Bacillales</taxon>
        <taxon>Bacillaceae</taxon>
        <taxon>Metabacillus</taxon>
    </lineage>
</organism>
<dbReference type="Proteomes" id="UP000028549">
    <property type="component" value="Unassembled WGS sequence"/>
</dbReference>
<evidence type="ECO:0000256" key="4">
    <source>
        <dbReference type="SAM" id="Phobius"/>
    </source>
</evidence>
<feature type="transmembrane region" description="Helical" evidence="4">
    <location>
        <begin position="135"/>
        <end position="156"/>
    </location>
</feature>
<dbReference type="PROSITE" id="PS51832">
    <property type="entry name" value="HD_GYP"/>
    <property type="match status" value="1"/>
</dbReference>
<dbReference type="EMBL" id="JNVC02000001">
    <property type="protein sequence ID" value="KEZ53973.1"/>
    <property type="molecule type" value="Genomic_DNA"/>
</dbReference>
<dbReference type="GO" id="GO:0007165">
    <property type="term" value="P:signal transduction"/>
    <property type="evidence" value="ECO:0007669"/>
    <property type="project" value="InterPro"/>
</dbReference>
<feature type="transmembrane region" description="Helical" evidence="4">
    <location>
        <begin position="43"/>
        <end position="64"/>
    </location>
</feature>
<dbReference type="Pfam" id="PF00672">
    <property type="entry name" value="HAMP"/>
    <property type="match status" value="1"/>
</dbReference>
<dbReference type="CDD" id="cd06225">
    <property type="entry name" value="HAMP"/>
    <property type="match status" value="1"/>
</dbReference>
<dbReference type="SUPFAM" id="SSF109604">
    <property type="entry name" value="HD-domain/PDEase-like"/>
    <property type="match status" value="1"/>
</dbReference>
<keyword evidence="2" id="KW-1003">Cell membrane</keyword>
<feature type="transmembrane region" description="Helical" evidence="4">
    <location>
        <begin position="194"/>
        <end position="217"/>
    </location>
</feature>
<dbReference type="Gene3D" id="6.10.340.10">
    <property type="match status" value="1"/>
</dbReference>
<evidence type="ECO:0000259" key="5">
    <source>
        <dbReference type="PROSITE" id="PS50885"/>
    </source>
</evidence>
<dbReference type="SMART" id="SM00304">
    <property type="entry name" value="HAMP"/>
    <property type="match status" value="1"/>
</dbReference>
<dbReference type="AlphaFoldDB" id="A0A084H311"/>
<sequence length="507" mass="56937">MTLYKEFITKLIIHNFTASLLAVFGVGSVLIFTTLTISASEVMLLMLLLLCSVICMSLCEWALFRIHIAPIKNVFKDRDTSLDTLDAAFRQAHRFPLLSVYRILGPHLFGFSVPAVLLGMCLIKNNLLNIPLSYILPAFAVTFLVAGMHSVIEFFLCSKAVKPMLITLRNKGLMLYGTDLVPDREIPISLKSKVMFSAIYIGVYPLLLFALASQLRFKEGVAPGLPEYWSWSMLIVIMSVLFAVFGSFLLFKNISEPIEKLQEGMAEVEQGQFHYRNEVYSDEFATVIAGFNKMIRGLKERDQINNQLLESLYTTLASALDARDPNTAGHSIRVAEYSVMIGREAGLCEETLDDLRKSALLHDIGKIGIKDSILMKEGRLTMEEYEEIKKHPVIGASILSSVQPAEMLRPLIPGVKYHHERFDGHGYPEGLAGNDIPLFGRIMAVADAYDAMTSDRPYRRGMPSETALSIIKEGRGTQWDPVYADYFLKIMDSFSDRQLMNENRENG</sequence>
<dbReference type="InterPro" id="IPR003660">
    <property type="entry name" value="HAMP_dom"/>
</dbReference>
<dbReference type="Pfam" id="PF13487">
    <property type="entry name" value="HD_5"/>
    <property type="match status" value="1"/>
</dbReference>
<protein>
    <recommendedName>
        <fullName evidence="9">Chemotaxis protein CheY</fullName>
    </recommendedName>
</protein>
<feature type="domain" description="HAMP" evidence="5">
    <location>
        <begin position="252"/>
        <end position="303"/>
    </location>
</feature>
<dbReference type="PROSITE" id="PS50885">
    <property type="entry name" value="HAMP"/>
    <property type="match status" value="1"/>
</dbReference>
<comment type="subcellular location">
    <subcellularLocation>
        <location evidence="1">Cell membrane</location>
    </subcellularLocation>
</comment>
<dbReference type="SMART" id="SM00471">
    <property type="entry name" value="HDc"/>
    <property type="match status" value="1"/>
</dbReference>
<dbReference type="GO" id="GO:0005886">
    <property type="term" value="C:plasma membrane"/>
    <property type="evidence" value="ECO:0007669"/>
    <property type="project" value="UniProtKB-SubCell"/>
</dbReference>
<feature type="transmembrane region" description="Helical" evidence="4">
    <location>
        <begin position="100"/>
        <end position="123"/>
    </location>
</feature>
<name>A0A084H311_METID</name>
<feature type="transmembrane region" description="Helical" evidence="4">
    <location>
        <begin position="229"/>
        <end position="251"/>
    </location>
</feature>
<evidence type="ECO:0000313" key="7">
    <source>
        <dbReference type="EMBL" id="KEZ53973.1"/>
    </source>
</evidence>
<evidence type="ECO:0000313" key="8">
    <source>
        <dbReference type="Proteomes" id="UP000028549"/>
    </source>
</evidence>
<keyword evidence="4" id="KW-0812">Transmembrane</keyword>
<evidence type="ECO:0008006" key="9">
    <source>
        <dbReference type="Google" id="ProtNLM"/>
    </source>
</evidence>
<evidence type="ECO:0000256" key="3">
    <source>
        <dbReference type="ARBA" id="ARBA00023136"/>
    </source>
</evidence>
<dbReference type="Gene3D" id="1.10.3210.10">
    <property type="entry name" value="Hypothetical protein af1432"/>
    <property type="match status" value="1"/>
</dbReference>
<accession>A0A084H311</accession>
<feature type="domain" description="HD-GYP" evidence="6">
    <location>
        <begin position="305"/>
        <end position="503"/>
    </location>
</feature>
<dbReference type="STRING" id="246786.GS18_0203325"/>
<dbReference type="PANTHER" id="PTHR43155:SF2">
    <property type="entry name" value="CYCLIC DI-GMP PHOSPHODIESTERASE PA4108"/>
    <property type="match status" value="1"/>
</dbReference>
<gene>
    <name evidence="7" type="ORF">GS18_0203325</name>
</gene>
<dbReference type="InterPro" id="IPR037522">
    <property type="entry name" value="HD_GYP_dom"/>
</dbReference>
<reference evidence="7 8" key="1">
    <citation type="journal article" date="2005" name="Int. J. Syst. Evol. Microbiol.">
        <title>Bacillus cibi sp. nov., isolated from jeotgal, a traditional Korean fermented seafood.</title>
        <authorList>
            <person name="Yoon J.H."/>
            <person name="Lee C.H."/>
            <person name="Oh T.K."/>
        </authorList>
    </citation>
    <scope>NUCLEOTIDE SEQUENCE [LARGE SCALE GENOMIC DNA]</scope>
    <source>
        <strain evidence="7 8">DSM 16189</strain>
    </source>
</reference>
<feature type="transmembrane region" description="Helical" evidence="4">
    <location>
        <begin position="12"/>
        <end position="37"/>
    </location>
</feature>
<keyword evidence="3 4" id="KW-0472">Membrane</keyword>
<dbReference type="InterPro" id="IPR003607">
    <property type="entry name" value="HD/PDEase_dom"/>
</dbReference>
<keyword evidence="4" id="KW-1133">Transmembrane helix</keyword>
<evidence type="ECO:0000256" key="1">
    <source>
        <dbReference type="ARBA" id="ARBA00004236"/>
    </source>
</evidence>
<evidence type="ECO:0000259" key="6">
    <source>
        <dbReference type="PROSITE" id="PS51832"/>
    </source>
</evidence>
<evidence type="ECO:0000256" key="2">
    <source>
        <dbReference type="ARBA" id="ARBA00022475"/>
    </source>
</evidence>
<proteinExistence type="predicted"/>
<dbReference type="CDD" id="cd00077">
    <property type="entry name" value="HDc"/>
    <property type="match status" value="1"/>
</dbReference>
<dbReference type="PANTHER" id="PTHR43155">
    <property type="entry name" value="CYCLIC DI-GMP PHOSPHODIESTERASE PA4108-RELATED"/>
    <property type="match status" value="1"/>
</dbReference>